<reference evidence="3" key="1">
    <citation type="submission" date="2020-09" db="EMBL/GenBank/DDBJ databases">
        <title>Complete genome sequencing of Faecalibacillus intestinalis strain 14EGH31.</title>
        <authorList>
            <person name="Sakamoto M."/>
            <person name="Murakami T."/>
            <person name="Mori H."/>
        </authorList>
    </citation>
    <scope>NUCLEOTIDE SEQUENCE [LARGE SCALE GENOMIC DNA]</scope>
    <source>
        <strain evidence="3">14EGH31</strain>
    </source>
</reference>
<gene>
    <name evidence="2" type="ORF">Fi14EGH31_02430</name>
</gene>
<evidence type="ECO:0000313" key="3">
    <source>
        <dbReference type="Proteomes" id="UP000593842"/>
    </source>
</evidence>
<evidence type="ECO:0000256" key="1">
    <source>
        <dbReference type="SAM" id="MobiDB-lite"/>
    </source>
</evidence>
<dbReference type="Pfam" id="PF20310">
    <property type="entry name" value="HTH_Tnp_2"/>
    <property type="match status" value="1"/>
</dbReference>
<dbReference type="RefSeq" id="WP_200765054.1">
    <property type="nucleotide sequence ID" value="NZ_AP024085.1"/>
</dbReference>
<evidence type="ECO:0000313" key="2">
    <source>
        <dbReference type="EMBL" id="BCL56531.1"/>
    </source>
</evidence>
<dbReference type="Proteomes" id="UP000593842">
    <property type="component" value="Chromosome"/>
</dbReference>
<dbReference type="GeneID" id="70578650"/>
<proteinExistence type="predicted"/>
<feature type="region of interest" description="Disordered" evidence="1">
    <location>
        <begin position="75"/>
        <end position="100"/>
    </location>
</feature>
<dbReference type="InterPro" id="IPR046929">
    <property type="entry name" value="HTH_Tnp"/>
</dbReference>
<dbReference type="EMBL" id="AP024085">
    <property type="protein sequence ID" value="BCL56531.1"/>
    <property type="molecule type" value="Genomic_DNA"/>
</dbReference>
<protein>
    <submittedName>
        <fullName evidence="2">Uncharacterized protein</fullName>
    </submittedName>
</protein>
<dbReference type="KEGG" id="fit:Fi14EGH31_02430"/>
<feature type="compositionally biased region" description="Basic and acidic residues" evidence="1">
    <location>
        <begin position="82"/>
        <end position="100"/>
    </location>
</feature>
<sequence>MGVNYFTEEQVKELEKNPYVKKVSNKSITYAEEFKELYWIDYQNGIQPIEIFKKYGFDPNVLGAKRRNTFTERLKKQTQRVEGFKDTRKDNSGRPSTKELSLEEQIERLKHKNKVLQQENDFLKRVRFINRKQISKQSKNKQ</sequence>
<organism evidence="2 3">
    <name type="scientific">Faecalibacillus intestinalis</name>
    <dbReference type="NCBI Taxonomy" id="1982626"/>
    <lineage>
        <taxon>Bacteria</taxon>
        <taxon>Bacillati</taxon>
        <taxon>Bacillota</taxon>
        <taxon>Erysipelotrichia</taxon>
        <taxon>Erysipelotrichales</taxon>
        <taxon>Coprobacillaceae</taxon>
        <taxon>Faecalibacillus</taxon>
    </lineage>
</organism>
<accession>A0A7I8DVB3</accession>
<dbReference type="AlphaFoldDB" id="A0A7I8DVB3"/>
<name>A0A7I8DVB3_9FIRM</name>